<dbReference type="InterPro" id="IPR027417">
    <property type="entry name" value="P-loop_NTPase"/>
</dbReference>
<dbReference type="Pfam" id="PF05192">
    <property type="entry name" value="MutS_III"/>
    <property type="match status" value="1"/>
</dbReference>
<accession>A0A4E0RMM1</accession>
<dbReference type="GO" id="GO:0005634">
    <property type="term" value="C:nucleus"/>
    <property type="evidence" value="ECO:0007669"/>
    <property type="project" value="TreeGrafter"/>
</dbReference>
<evidence type="ECO:0000259" key="5">
    <source>
        <dbReference type="PROSITE" id="PS00486"/>
    </source>
</evidence>
<sequence length="782" mass="88479">MTWLKGRVGAAYYNIATSELFVMDDVIEDDFSYCITRTLYRQCQPRYVITSSGSPEAFTNVLKKLIVKDTADTSMSSGSGLDRASHVALKILSKTSNTFEDCVHRVNLLNLTSEPQGMTSTERITFLNSVLNYNSKLMLHALGMLLKYIDTNWGKLALDPNGEAVYLYVNYVRLKDLVMIEEETYKELNIMQTKYHPSLFKFGASVKHEGMNLFTLLNRCQSRIGVKYLWRLMQQPTRDVTVLQDRFRVTEFFLNPDNRNLFESLRSSLKNLVRLTPALLNRYATPLAKPHDWKKLSAALSSVIHIGELCDSCRGSAMIFSRVADSITRHMHQSRYFIDYIVDYEMSKHQGKFAVRAGVDTELDELNDMRKSLPDMLAKYVMKDMPALPDSVDTAKLIYLPDIGFLLGITGWVGEPPEEVEIEGMEFKCSIGGIRHYKSDTARELDEGVGDILCKITHRQSVILMKLIDFLSEDIVSITKAIECCAELDALMSLSTVARDHNYTQPKIVKSHVIDIKDGRHPLRELFSQYVANDTQSGESSSLIKIFSGPNACGKTAYMKQIALIVYMAHIGCYVSASSARIGVITNILTQIPLMESSCYNASSFLIDLRQINNILYSSTPNSLIIMDEFGRGTAEIDGLALLASVLNNFIKRKNYCPHVFVATHMHRIGSILPPDPIFELQMFDYVFSEENTLVFLYKVISGCVEKSFAHEVARSMGLEDDVLNEAVEIFESMRRGEMPPTKPQEDGRTMMRRIANVSKDEENTEAGKLKDLIKNTMMREL</sequence>
<dbReference type="InterPro" id="IPR045076">
    <property type="entry name" value="MutS"/>
</dbReference>
<comment type="similarity">
    <text evidence="1">Belongs to the DNA mismatch repair MutS family.</text>
</comment>
<dbReference type="GO" id="GO:0140664">
    <property type="term" value="F:ATP-dependent DNA damage sensor activity"/>
    <property type="evidence" value="ECO:0007669"/>
    <property type="project" value="InterPro"/>
</dbReference>
<dbReference type="InterPro" id="IPR036187">
    <property type="entry name" value="DNA_mismatch_repair_MutS_sf"/>
</dbReference>
<feature type="domain" description="DNA mismatch repair proteins mutS family" evidence="5">
    <location>
        <begin position="623"/>
        <end position="639"/>
    </location>
</feature>
<dbReference type="InterPro" id="IPR000432">
    <property type="entry name" value="DNA_mismatch_repair_MutS_C"/>
</dbReference>
<dbReference type="Gene3D" id="3.40.50.300">
    <property type="entry name" value="P-loop containing nucleotide triphosphate hydrolases"/>
    <property type="match status" value="1"/>
</dbReference>
<evidence type="ECO:0000313" key="6">
    <source>
        <dbReference type="EMBL" id="THK33018.1"/>
    </source>
</evidence>
<evidence type="ECO:0000256" key="4">
    <source>
        <dbReference type="ARBA" id="ARBA00023125"/>
    </source>
</evidence>
<dbReference type="SUPFAM" id="SSF52540">
    <property type="entry name" value="P-loop containing nucleoside triphosphate hydrolases"/>
    <property type="match status" value="1"/>
</dbReference>
<protein>
    <submittedName>
        <fullName evidence="6">MutS 5-like</fullName>
    </submittedName>
</protein>
<dbReference type="PROSITE" id="PS00486">
    <property type="entry name" value="DNA_MISMATCH_REPAIR_2"/>
    <property type="match status" value="1"/>
</dbReference>
<name>A0A4E0RMM1_9HYME</name>
<dbReference type="InterPro" id="IPR007696">
    <property type="entry name" value="DNA_mismatch_repair_MutS_core"/>
</dbReference>
<dbReference type="Proteomes" id="UP000297026">
    <property type="component" value="Unassembled WGS sequence"/>
</dbReference>
<dbReference type="Gene3D" id="3.30.420.110">
    <property type="entry name" value="MutS, connector domain"/>
    <property type="match status" value="1"/>
</dbReference>
<dbReference type="Pfam" id="PF00488">
    <property type="entry name" value="MutS_V"/>
    <property type="match status" value="1"/>
</dbReference>
<dbReference type="Gene3D" id="1.10.1420.10">
    <property type="match status" value="1"/>
</dbReference>
<dbReference type="InterPro" id="IPR017261">
    <property type="entry name" value="DNA_mismatch_repair_MutS/MSH"/>
</dbReference>
<keyword evidence="7" id="KW-1185">Reference proteome</keyword>
<dbReference type="SMART" id="SM00533">
    <property type="entry name" value="MUTSd"/>
    <property type="match status" value="1"/>
</dbReference>
<gene>
    <name evidence="6" type="primary">MSH5</name>
    <name evidence="6" type="ORF">DALL_DALL000197</name>
</gene>
<keyword evidence="4" id="KW-0238">DNA-binding</keyword>
<dbReference type="GO" id="GO:0030983">
    <property type="term" value="F:mismatched DNA binding"/>
    <property type="evidence" value="ECO:0007669"/>
    <property type="project" value="InterPro"/>
</dbReference>
<dbReference type="GO" id="GO:0051026">
    <property type="term" value="P:chiasma assembly"/>
    <property type="evidence" value="ECO:0007669"/>
    <property type="project" value="TreeGrafter"/>
</dbReference>
<evidence type="ECO:0000256" key="3">
    <source>
        <dbReference type="ARBA" id="ARBA00022840"/>
    </source>
</evidence>
<keyword evidence="2" id="KW-0547">Nucleotide-binding</keyword>
<dbReference type="SMART" id="SM00534">
    <property type="entry name" value="MUTSac"/>
    <property type="match status" value="1"/>
</dbReference>
<evidence type="ECO:0000256" key="1">
    <source>
        <dbReference type="ARBA" id="ARBA00006271"/>
    </source>
</evidence>
<dbReference type="PANTHER" id="PTHR11361:SF20">
    <property type="entry name" value="MUTS PROTEIN HOMOLOG 5"/>
    <property type="match status" value="1"/>
</dbReference>
<evidence type="ECO:0000313" key="7">
    <source>
        <dbReference type="Proteomes" id="UP000297026"/>
    </source>
</evidence>
<evidence type="ECO:0000256" key="2">
    <source>
        <dbReference type="ARBA" id="ARBA00022741"/>
    </source>
</evidence>
<dbReference type="InterPro" id="IPR036678">
    <property type="entry name" value="MutS_con_dom_sf"/>
</dbReference>
<proteinExistence type="inferred from homology"/>
<reference evidence="6" key="1">
    <citation type="submission" date="2019-02" db="EMBL/GenBank/DDBJ databases">
        <title>Genome of the parasitoid wasp Diachasma alloeum, an emerging model for ecological speciation and transitions to asexual reproduction.</title>
        <authorList>
            <person name="Robertson H.M."/>
            <person name="Walden K.K."/>
            <person name="Tvedte E.S."/>
            <person name="Hood G.R."/>
            <person name="Feder J.L."/>
            <person name="Forbes A.A."/>
            <person name="Logsdon J.M."/>
            <person name="Mcelroy K.E."/>
        </authorList>
    </citation>
    <scope>NUCLEOTIDE SEQUENCE [LARGE SCALE GENOMIC DNA]</scope>
    <source>
        <strain evidence="6">Michigan</strain>
    </source>
</reference>
<dbReference type="PANTHER" id="PTHR11361">
    <property type="entry name" value="DNA MISMATCH REPAIR PROTEIN MUTS FAMILY MEMBER"/>
    <property type="match status" value="1"/>
</dbReference>
<dbReference type="GO" id="GO:0006298">
    <property type="term" value="P:mismatch repair"/>
    <property type="evidence" value="ECO:0007669"/>
    <property type="project" value="InterPro"/>
</dbReference>
<keyword evidence="3" id="KW-0067">ATP-binding</keyword>
<dbReference type="SUPFAM" id="SSF48334">
    <property type="entry name" value="DNA repair protein MutS, domain III"/>
    <property type="match status" value="1"/>
</dbReference>
<dbReference type="PIRSF" id="PIRSF037677">
    <property type="entry name" value="DNA_mis_repair_Msh6"/>
    <property type="match status" value="1"/>
</dbReference>
<dbReference type="AlphaFoldDB" id="A0A4E0RMM1"/>
<dbReference type="GO" id="GO:0005524">
    <property type="term" value="F:ATP binding"/>
    <property type="evidence" value="ECO:0007669"/>
    <property type="project" value="UniProtKB-KW"/>
</dbReference>
<organism evidence="6 7">
    <name type="scientific">Diachasma alloeum</name>
    <dbReference type="NCBI Taxonomy" id="454923"/>
    <lineage>
        <taxon>Eukaryota</taxon>
        <taxon>Metazoa</taxon>
        <taxon>Ecdysozoa</taxon>
        <taxon>Arthropoda</taxon>
        <taxon>Hexapoda</taxon>
        <taxon>Insecta</taxon>
        <taxon>Pterygota</taxon>
        <taxon>Neoptera</taxon>
        <taxon>Endopterygota</taxon>
        <taxon>Hymenoptera</taxon>
        <taxon>Apocrita</taxon>
        <taxon>Ichneumonoidea</taxon>
        <taxon>Braconidae</taxon>
        <taxon>Opiinae</taxon>
        <taxon>Diachasma</taxon>
    </lineage>
</organism>
<dbReference type="EMBL" id="ML158613">
    <property type="protein sequence ID" value="THK33018.1"/>
    <property type="molecule type" value="Genomic_DNA"/>
</dbReference>